<name>A0A6A5XV36_9PLEO</name>
<comment type="subcellular location">
    <subcellularLocation>
        <location evidence="1">Membrane</location>
        <topology evidence="1">Multi-pass membrane protein</topology>
    </subcellularLocation>
</comment>
<evidence type="ECO:0000256" key="3">
    <source>
        <dbReference type="ARBA" id="ARBA00022448"/>
    </source>
</evidence>
<dbReference type="PROSITE" id="PS50850">
    <property type="entry name" value="MFS"/>
    <property type="match status" value="1"/>
</dbReference>
<feature type="transmembrane region" description="Helical" evidence="8">
    <location>
        <begin position="95"/>
        <end position="116"/>
    </location>
</feature>
<feature type="transmembrane region" description="Helical" evidence="8">
    <location>
        <begin position="372"/>
        <end position="392"/>
    </location>
</feature>
<feature type="transmembrane region" description="Helical" evidence="8">
    <location>
        <begin position="225"/>
        <end position="246"/>
    </location>
</feature>
<feature type="transmembrane region" description="Helical" evidence="8">
    <location>
        <begin position="474"/>
        <end position="493"/>
    </location>
</feature>
<keyword evidence="4 8" id="KW-0812">Transmembrane</keyword>
<dbReference type="OrthoDB" id="6612291at2759"/>
<dbReference type="InterPro" id="IPR003663">
    <property type="entry name" value="Sugar/inositol_transpt"/>
</dbReference>
<proteinExistence type="inferred from homology"/>
<keyword evidence="5 8" id="KW-1133">Transmembrane helix</keyword>
<dbReference type="NCBIfam" id="TIGR00879">
    <property type="entry name" value="SP"/>
    <property type="match status" value="1"/>
</dbReference>
<organism evidence="10 11">
    <name type="scientific">Aaosphaeria arxii CBS 175.79</name>
    <dbReference type="NCBI Taxonomy" id="1450172"/>
    <lineage>
        <taxon>Eukaryota</taxon>
        <taxon>Fungi</taxon>
        <taxon>Dikarya</taxon>
        <taxon>Ascomycota</taxon>
        <taxon>Pezizomycotina</taxon>
        <taxon>Dothideomycetes</taxon>
        <taxon>Pleosporomycetidae</taxon>
        <taxon>Pleosporales</taxon>
        <taxon>Pleosporales incertae sedis</taxon>
        <taxon>Aaosphaeria</taxon>
    </lineage>
</organism>
<feature type="transmembrane region" description="Helical" evidence="8">
    <location>
        <begin position="128"/>
        <end position="146"/>
    </location>
</feature>
<evidence type="ECO:0000256" key="4">
    <source>
        <dbReference type="ARBA" id="ARBA00022692"/>
    </source>
</evidence>
<comment type="similarity">
    <text evidence="2 7">Belongs to the major facilitator superfamily. Sugar transporter (TC 2.A.1.1) family.</text>
</comment>
<feature type="transmembrane region" description="Helical" evidence="8">
    <location>
        <begin position="152"/>
        <end position="173"/>
    </location>
</feature>
<evidence type="ECO:0000313" key="10">
    <source>
        <dbReference type="EMBL" id="KAF2016809.1"/>
    </source>
</evidence>
<evidence type="ECO:0000256" key="2">
    <source>
        <dbReference type="ARBA" id="ARBA00010992"/>
    </source>
</evidence>
<dbReference type="SUPFAM" id="SSF103473">
    <property type="entry name" value="MFS general substrate transporter"/>
    <property type="match status" value="1"/>
</dbReference>
<feature type="transmembrane region" description="Helical" evidence="8">
    <location>
        <begin position="404"/>
        <end position="427"/>
    </location>
</feature>
<dbReference type="FunFam" id="1.20.1250.20:FF:000078">
    <property type="entry name" value="MFS maltose transporter, putative"/>
    <property type="match status" value="1"/>
</dbReference>
<evidence type="ECO:0000259" key="9">
    <source>
        <dbReference type="PROSITE" id="PS50850"/>
    </source>
</evidence>
<feature type="transmembrane region" description="Helical" evidence="8">
    <location>
        <begin position="343"/>
        <end position="365"/>
    </location>
</feature>
<gene>
    <name evidence="10" type="ORF">BU24DRAFT_419882</name>
</gene>
<dbReference type="AlphaFoldDB" id="A0A6A5XV36"/>
<feature type="domain" description="Major facilitator superfamily (MFS) profile" evidence="9">
    <location>
        <begin position="51"/>
        <end position="496"/>
    </location>
</feature>
<dbReference type="RefSeq" id="XP_033385148.1">
    <property type="nucleotide sequence ID" value="XM_033527327.1"/>
</dbReference>
<dbReference type="InterPro" id="IPR050360">
    <property type="entry name" value="MFS_Sugar_Transporters"/>
</dbReference>
<sequence length="532" mass="58525">MEKTISIEKPVVTGAETNPSQYLEDAEAAVAWEHSLTPRRALRLYSRAVKFAAFVSLILVMEGFDTKVLGSLYAVPAFKRDFGQLTSKGKYEVSAPWQSGMSGIQGVTMIGGMFLGGYVTEKFGFRKTMMWTLLSIAPINFAFFFAPSIEVLAVAVFLFSIPLGIFQTITTVYVTEIMPSCLRPYLTSCYSLSWAFGQLLNAVVFRGTLTLPSPWTYRVPFALQWFWPVLIIGGIYLAPESPWWLVRQGRVEEAEAIVANLTTDDLDIEVKKIVALMAFTTEHERSVHDGTSYIACFKGANLRRTVIVMGVYIMQVLSGAPLRAWMTYFFLQGGLAADQSFNMTIVVLCLSVAGVLGAWVVLTFVGRRRMYLAGNLVGMLLFIAIGCMGIGIKTSGASNLAWGIGSLLAIDGFVANLLILPITFVLVSEIPSSLLRTKSVVLARNTYSVVNIVAGTITPYMLNPTAWNWGALTGFFWAGAALIGFVFTFTMIPESKGKTVAEMDYLFEQKTPVRKFKKAQVSLSNGDIEQSI</sequence>
<feature type="transmembrane region" description="Helical" evidence="8">
    <location>
        <begin position="306"/>
        <end position="331"/>
    </location>
</feature>
<dbReference type="EMBL" id="ML978068">
    <property type="protein sequence ID" value="KAF2016809.1"/>
    <property type="molecule type" value="Genomic_DNA"/>
</dbReference>
<keyword evidence="3 7" id="KW-0813">Transport</keyword>
<evidence type="ECO:0000256" key="1">
    <source>
        <dbReference type="ARBA" id="ARBA00004141"/>
    </source>
</evidence>
<protein>
    <submittedName>
        <fullName evidence="10">General substrate transporter</fullName>
    </submittedName>
</protein>
<keyword evidence="6 8" id="KW-0472">Membrane</keyword>
<dbReference type="Pfam" id="PF00083">
    <property type="entry name" value="Sugar_tr"/>
    <property type="match status" value="1"/>
</dbReference>
<keyword evidence="11" id="KW-1185">Reference proteome</keyword>
<dbReference type="Proteomes" id="UP000799778">
    <property type="component" value="Unassembled WGS sequence"/>
</dbReference>
<evidence type="ECO:0000256" key="6">
    <source>
        <dbReference type="ARBA" id="ARBA00023136"/>
    </source>
</evidence>
<accession>A0A6A5XV36</accession>
<reference evidence="10" key="1">
    <citation type="journal article" date="2020" name="Stud. Mycol.">
        <title>101 Dothideomycetes genomes: a test case for predicting lifestyles and emergence of pathogens.</title>
        <authorList>
            <person name="Haridas S."/>
            <person name="Albert R."/>
            <person name="Binder M."/>
            <person name="Bloem J."/>
            <person name="Labutti K."/>
            <person name="Salamov A."/>
            <person name="Andreopoulos B."/>
            <person name="Baker S."/>
            <person name="Barry K."/>
            <person name="Bills G."/>
            <person name="Bluhm B."/>
            <person name="Cannon C."/>
            <person name="Castanera R."/>
            <person name="Culley D."/>
            <person name="Daum C."/>
            <person name="Ezra D."/>
            <person name="Gonzalez J."/>
            <person name="Henrissat B."/>
            <person name="Kuo A."/>
            <person name="Liang C."/>
            <person name="Lipzen A."/>
            <person name="Lutzoni F."/>
            <person name="Magnuson J."/>
            <person name="Mondo S."/>
            <person name="Nolan M."/>
            <person name="Ohm R."/>
            <person name="Pangilinan J."/>
            <person name="Park H.-J."/>
            <person name="Ramirez L."/>
            <person name="Alfaro M."/>
            <person name="Sun H."/>
            <person name="Tritt A."/>
            <person name="Yoshinaga Y."/>
            <person name="Zwiers L.-H."/>
            <person name="Turgeon B."/>
            <person name="Goodwin S."/>
            <person name="Spatafora J."/>
            <person name="Crous P."/>
            <person name="Grigoriev I."/>
        </authorList>
    </citation>
    <scope>NUCLEOTIDE SEQUENCE</scope>
    <source>
        <strain evidence="10">CBS 175.79</strain>
    </source>
</reference>
<evidence type="ECO:0000313" key="11">
    <source>
        <dbReference type="Proteomes" id="UP000799778"/>
    </source>
</evidence>
<evidence type="ECO:0000256" key="7">
    <source>
        <dbReference type="RuleBase" id="RU003346"/>
    </source>
</evidence>
<dbReference type="Gene3D" id="1.20.1250.20">
    <property type="entry name" value="MFS general substrate transporter like domains"/>
    <property type="match status" value="1"/>
</dbReference>
<feature type="transmembrane region" description="Helical" evidence="8">
    <location>
        <begin position="185"/>
        <end position="205"/>
    </location>
</feature>
<feature type="transmembrane region" description="Helical" evidence="8">
    <location>
        <begin position="48"/>
        <end position="75"/>
    </location>
</feature>
<dbReference type="GO" id="GO:0016020">
    <property type="term" value="C:membrane"/>
    <property type="evidence" value="ECO:0007669"/>
    <property type="project" value="UniProtKB-SubCell"/>
</dbReference>
<dbReference type="InterPro" id="IPR020846">
    <property type="entry name" value="MFS_dom"/>
</dbReference>
<evidence type="ECO:0000256" key="8">
    <source>
        <dbReference type="SAM" id="Phobius"/>
    </source>
</evidence>
<dbReference type="InterPro" id="IPR036259">
    <property type="entry name" value="MFS_trans_sf"/>
</dbReference>
<feature type="transmembrane region" description="Helical" evidence="8">
    <location>
        <begin position="439"/>
        <end position="462"/>
    </location>
</feature>
<dbReference type="GO" id="GO:0005351">
    <property type="term" value="F:carbohydrate:proton symporter activity"/>
    <property type="evidence" value="ECO:0007669"/>
    <property type="project" value="TreeGrafter"/>
</dbReference>
<dbReference type="GeneID" id="54284724"/>
<evidence type="ECO:0000256" key="5">
    <source>
        <dbReference type="ARBA" id="ARBA00022989"/>
    </source>
</evidence>
<dbReference type="PANTHER" id="PTHR48022">
    <property type="entry name" value="PLASTIDIC GLUCOSE TRANSPORTER 4"/>
    <property type="match status" value="1"/>
</dbReference>
<dbReference type="InterPro" id="IPR005828">
    <property type="entry name" value="MFS_sugar_transport-like"/>
</dbReference>
<dbReference type="PANTHER" id="PTHR48022:SF41">
    <property type="entry name" value="MAJOR FACILITATOR SUPERFAMILY (MFS) PROFILE DOMAIN-CONTAINING PROTEIN"/>
    <property type="match status" value="1"/>
</dbReference>